<feature type="chain" id="PRO_5012067332" description="Pentapeptide MXKDX repeat protein" evidence="2">
    <location>
        <begin position="22"/>
        <end position="108"/>
    </location>
</feature>
<dbReference type="AlphaFoldDB" id="A0A2C9D9L6"/>
<evidence type="ECO:0000256" key="2">
    <source>
        <dbReference type="SAM" id="SignalP"/>
    </source>
</evidence>
<evidence type="ECO:0000313" key="3">
    <source>
        <dbReference type="EMBL" id="SON56431.1"/>
    </source>
</evidence>
<evidence type="ECO:0000313" key="4">
    <source>
        <dbReference type="Proteomes" id="UP000223606"/>
    </source>
</evidence>
<feature type="signal peptide" evidence="2">
    <location>
        <begin position="1"/>
        <end position="21"/>
    </location>
</feature>
<keyword evidence="4" id="KW-1185">Reference proteome</keyword>
<dbReference type="EMBL" id="LT960614">
    <property type="protein sequence ID" value="SON56431.1"/>
    <property type="molecule type" value="Genomic_DNA"/>
</dbReference>
<gene>
    <name evidence="3" type="ORF">HDIA_2890</name>
</gene>
<feature type="region of interest" description="Disordered" evidence="1">
    <location>
        <begin position="31"/>
        <end position="108"/>
    </location>
</feature>
<reference evidence="4" key="1">
    <citation type="submission" date="2017-09" db="EMBL/GenBank/DDBJ databases">
        <title>Genome sequence of Nannocystis excedens DSM 71.</title>
        <authorList>
            <person name="Blom J."/>
        </authorList>
    </citation>
    <scope>NUCLEOTIDE SEQUENCE [LARGE SCALE GENOMIC DNA]</scope>
    <source>
        <strain evidence="4">type strain: E19</strain>
    </source>
</reference>
<keyword evidence="2" id="KW-0732">Signal</keyword>
<organism evidence="3 4">
    <name type="scientific">Hartmannibacter diazotrophicus</name>
    <dbReference type="NCBI Taxonomy" id="1482074"/>
    <lineage>
        <taxon>Bacteria</taxon>
        <taxon>Pseudomonadati</taxon>
        <taxon>Pseudomonadota</taxon>
        <taxon>Alphaproteobacteria</taxon>
        <taxon>Hyphomicrobiales</taxon>
        <taxon>Pleomorphomonadaceae</taxon>
        <taxon>Hartmannibacter</taxon>
    </lineage>
</organism>
<dbReference type="Proteomes" id="UP000223606">
    <property type="component" value="Chromosome 1"/>
</dbReference>
<evidence type="ECO:0008006" key="5">
    <source>
        <dbReference type="Google" id="ProtNLM"/>
    </source>
</evidence>
<evidence type="ECO:0000256" key="1">
    <source>
        <dbReference type="SAM" id="MobiDB-lite"/>
    </source>
</evidence>
<sequence>MKKLLLAASFATIFAINPALAEEAIAPTNQVDQTLPKADNAAPATQPAPDMDAGALNAPADGVDATLPKSSEMGAAEQPSPDMDKGIIKAPTNDMTTTETMKEDTSVN</sequence>
<protein>
    <recommendedName>
        <fullName evidence="5">Pentapeptide MXKDX repeat protein</fullName>
    </recommendedName>
</protein>
<accession>A0A2C9D9L6</accession>
<dbReference type="KEGG" id="hdi:HDIA_2890"/>
<proteinExistence type="predicted"/>
<name>A0A2C9D9L6_9HYPH</name>